<feature type="compositionally biased region" description="Low complexity" evidence="7">
    <location>
        <begin position="79"/>
        <end position="90"/>
    </location>
</feature>
<dbReference type="Gene3D" id="1.25.10.10">
    <property type="entry name" value="Leucine-rich Repeat Variant"/>
    <property type="match status" value="1"/>
</dbReference>
<dbReference type="EC" id="2.3.2.26" evidence="3"/>
<dbReference type="Gene3D" id="3.90.1750.10">
    <property type="entry name" value="Hect, E3 ligase catalytic domains"/>
    <property type="match status" value="1"/>
</dbReference>
<comment type="similarity">
    <text evidence="2">Belongs to the UPL family. K-HECT subfamily.</text>
</comment>
<reference evidence="9" key="1">
    <citation type="submission" date="2020-01" db="EMBL/GenBank/DDBJ databases">
        <title>Genome sequence of Kobresia littledalei, the first chromosome-level genome in the family Cyperaceae.</title>
        <authorList>
            <person name="Qu G."/>
        </authorList>
    </citation>
    <scope>NUCLEOTIDE SEQUENCE</scope>
    <source>
        <strain evidence="9">C.B.Clarke</strain>
        <tissue evidence="9">Leaf</tissue>
    </source>
</reference>
<evidence type="ECO:0000256" key="1">
    <source>
        <dbReference type="ARBA" id="ARBA00000885"/>
    </source>
</evidence>
<comment type="catalytic activity">
    <reaction evidence="1">
        <text>S-ubiquitinyl-[E2 ubiquitin-conjugating enzyme]-L-cysteine + [acceptor protein]-L-lysine = [E2 ubiquitin-conjugating enzyme]-L-cysteine + N(6)-ubiquitinyl-[acceptor protein]-L-lysine.</text>
        <dbReference type="EC" id="2.3.2.26"/>
    </reaction>
</comment>
<feature type="region of interest" description="Disordered" evidence="7">
    <location>
        <begin position="1"/>
        <end position="146"/>
    </location>
</feature>
<evidence type="ECO:0000313" key="10">
    <source>
        <dbReference type="Proteomes" id="UP000623129"/>
    </source>
</evidence>
<dbReference type="GO" id="GO:0000209">
    <property type="term" value="P:protein polyubiquitination"/>
    <property type="evidence" value="ECO:0007669"/>
    <property type="project" value="TreeGrafter"/>
</dbReference>
<dbReference type="EMBL" id="SWLB01000026">
    <property type="protein sequence ID" value="KAF3321920.1"/>
    <property type="molecule type" value="Genomic_DNA"/>
</dbReference>
<feature type="region of interest" description="Disordered" evidence="7">
    <location>
        <begin position="1131"/>
        <end position="1154"/>
    </location>
</feature>
<dbReference type="InterPro" id="IPR016024">
    <property type="entry name" value="ARM-type_fold"/>
</dbReference>
<evidence type="ECO:0000256" key="7">
    <source>
        <dbReference type="SAM" id="MobiDB-lite"/>
    </source>
</evidence>
<feature type="domain" description="HECT" evidence="8">
    <location>
        <begin position="1166"/>
        <end position="1542"/>
    </location>
</feature>
<dbReference type="PANTHER" id="PTHR45670">
    <property type="entry name" value="E3 UBIQUITIN-PROTEIN LIGASE TRIP12"/>
    <property type="match status" value="1"/>
</dbReference>
<sequence length="1542" mass="171056">MERGRKRSDASGNLPADKRPCSSSEFRTTIATNNSTSSTPIDTSTSSLNTSTSPIDTPMDTSTPPLNTSTSPIDTPMDTSTPPLNTSTSPIDTPMDTSTPPLNTSTSLIDTPMDPVYSSDELDSDNNSEGSHESPSHSSQQAYSEWSDNSVHGDFNKILEALEKNEPAEVSVALFQLCEALSFCNETSVGYVPVEKLVPLLVNITGWEGRPDEMLLAVRAITYLCDAMPRSAESVVRHGAVPLLCAKLLSIEYLDLAEQCLQALEKISKRQPVPCVQAGSISAVLAYLDFFSTNIQRTAVSAVANMCKRVPLDCSSVIMESLPQLCNLLQYSDAKFVETVATCLIRIVDSYCSSSQLLDDICRCGTVERTVHLISVDGRSLLSHTTYMNMIGLLTKLASGSLVAVKSLLELNVGSTLKAIFMDFDLPQSSQYFHMDDLRFNQAYEVLKLVNQLIPSAAKDLANTQFILAKEKILTDQPSLLCQFSKDILPVFIKAVNSGSNLYVSYGCVSVVSNIFYFSTPEMLVDLLHDINISSFLANLLAKKDHHILFSALRAVEILMQKLPDSFLSSFIKEGVVYAIDALLMQETCQNSGNQAVNGGASRCLCYTFDMSRPAQTRSCHLRGINMDENGSESGNGTIFAFARRLKGKYFTQEAVNSEIGLSEISHKLKTCCQLLNDTIDTPPNEQYLSTVLGEVMRELCGGETMTTFEFVESGIIKSLANFLTNGMYLSKDTVCNLESHDHCISVLKRLKAFAHLCFNRLHMGSDETFMIFLIRKLQSALSSFDSFPVVLSHGFRHRAFRVEVPVRHTATHPCVKVSFVRENDETGLSEFDGGVLYVESTSSLAEIGKYLWPKICKKECGEDKLSGEASIAGTIDASSSCSSEEVTSHQRQQSTSSGDSLGGEQMENTIINEHTEPNLVFNLKGKELSSSVTLYQSLLDDQTSLEPDVINGPKFWNEVHTVTYRKAIDHPKEHIQQAQSTIPSSPSKNSTPVMWHSVPFFSSLLEGNFPCNLPKSSPSFDILFILRTLEGINRFSSFLLSEDKIYSFTEGRKDEPDSLKTSFSTVLQEEFISHKLTEKLEQQIRDPLALNPSGLPLWCKQLMEMSPFLFSFDARKKYFRLTTFGHLMPHTSSNDSNDSSPRSPSGRSREKFKVDRQNLFESASKMMELKARNKALLEVEYMEEVGTGLGPTIEFYTSISHEFQKVGLGLWRGDLCGSNEYQGFVDAPLGLFPRPWSAVVENLHGVNFHDVHMKFVLLGQVVGKAIKDGRIIDISLSRAFYRAILGQELSIYDILSFDPELGRTLLEFQALVEKRESLQSNSSGNHESTSNLDYHGTKIEDLGLDFSLPGYAEYLLSDQNNSEPVNIDNLKDYIKMVVEATIRAGICRQLEAFKSGFNQVFPLSALKVFTEDELDIMLCGENVTWSFTELVDNIKFDHGYTPNSPPVINLLEILQELESTQRRAFLQFVTGSPRLPPGGLASLNPKLTVVRKHSATDTDAELPSVMTCVNYLKLPPYSTKEKMRQRLLYAITEGQGSFDLS</sequence>
<feature type="compositionally biased region" description="Polar residues" evidence="7">
    <location>
        <begin position="21"/>
        <end position="31"/>
    </location>
</feature>
<dbReference type="FunFam" id="3.30.2410.10:FF:000007">
    <property type="entry name" value="Putative E3 ubiquitin-protein ligase HECTD1"/>
    <property type="match status" value="1"/>
</dbReference>
<evidence type="ECO:0000256" key="2">
    <source>
        <dbReference type="ARBA" id="ARBA00006331"/>
    </source>
</evidence>
<dbReference type="Pfam" id="PF25579">
    <property type="entry name" value="TPR_TRIP12_N"/>
    <property type="match status" value="1"/>
</dbReference>
<feature type="compositionally biased region" description="Polar residues" evidence="7">
    <location>
        <begin position="890"/>
        <end position="900"/>
    </location>
</feature>
<dbReference type="SUPFAM" id="SSF48371">
    <property type="entry name" value="ARM repeat"/>
    <property type="match status" value="1"/>
</dbReference>
<dbReference type="InterPro" id="IPR035983">
    <property type="entry name" value="Hect_E3_ubiquitin_ligase"/>
</dbReference>
<feature type="compositionally biased region" description="Low complexity" evidence="7">
    <location>
        <begin position="97"/>
        <end position="108"/>
    </location>
</feature>
<organism evidence="9 10">
    <name type="scientific">Carex littledalei</name>
    <dbReference type="NCBI Taxonomy" id="544730"/>
    <lineage>
        <taxon>Eukaryota</taxon>
        <taxon>Viridiplantae</taxon>
        <taxon>Streptophyta</taxon>
        <taxon>Embryophyta</taxon>
        <taxon>Tracheophyta</taxon>
        <taxon>Spermatophyta</taxon>
        <taxon>Magnoliopsida</taxon>
        <taxon>Liliopsida</taxon>
        <taxon>Poales</taxon>
        <taxon>Cyperaceae</taxon>
        <taxon>Cyperoideae</taxon>
        <taxon>Cariceae</taxon>
        <taxon>Carex</taxon>
        <taxon>Carex subgen. Euthyceras</taxon>
    </lineage>
</organism>
<dbReference type="InterPro" id="IPR000569">
    <property type="entry name" value="HECT_dom"/>
</dbReference>
<keyword evidence="5 6" id="KW-0833">Ubl conjugation pathway</keyword>
<dbReference type="InterPro" id="IPR057948">
    <property type="entry name" value="TPR_TRIP12_N"/>
</dbReference>
<proteinExistence type="inferred from homology"/>
<name>A0A833QCY1_9POAL</name>
<feature type="region of interest" description="Disordered" evidence="7">
    <location>
        <begin position="881"/>
        <end position="905"/>
    </location>
</feature>
<dbReference type="SMART" id="SM00119">
    <property type="entry name" value="HECTc"/>
    <property type="match status" value="1"/>
</dbReference>
<dbReference type="Pfam" id="PF00632">
    <property type="entry name" value="HECT"/>
    <property type="match status" value="1"/>
</dbReference>
<keyword evidence="10" id="KW-1185">Reference proteome</keyword>
<feature type="compositionally biased region" description="Low complexity" evidence="7">
    <location>
        <begin position="1133"/>
        <end position="1147"/>
    </location>
</feature>
<dbReference type="InterPro" id="IPR011989">
    <property type="entry name" value="ARM-like"/>
</dbReference>
<comment type="caution">
    <text evidence="9">The sequence shown here is derived from an EMBL/GenBank/DDBJ whole genome shotgun (WGS) entry which is preliminary data.</text>
</comment>
<gene>
    <name evidence="9" type="ORF">FCM35_KLT14136</name>
</gene>
<dbReference type="Gene3D" id="3.30.2410.10">
    <property type="entry name" value="Hect, E3 ligase catalytic domain"/>
    <property type="match status" value="1"/>
</dbReference>
<dbReference type="GO" id="GO:0061630">
    <property type="term" value="F:ubiquitin protein ligase activity"/>
    <property type="evidence" value="ECO:0007669"/>
    <property type="project" value="UniProtKB-EC"/>
</dbReference>
<evidence type="ECO:0000256" key="5">
    <source>
        <dbReference type="ARBA" id="ARBA00022786"/>
    </source>
</evidence>
<protein>
    <recommendedName>
        <fullName evidence="3">HECT-type E3 ubiquitin transferase</fullName>
        <ecNumber evidence="3">2.3.2.26</ecNumber>
    </recommendedName>
</protein>
<evidence type="ECO:0000256" key="6">
    <source>
        <dbReference type="PROSITE-ProRule" id="PRU00104"/>
    </source>
</evidence>
<evidence type="ECO:0000256" key="3">
    <source>
        <dbReference type="ARBA" id="ARBA00012485"/>
    </source>
</evidence>
<dbReference type="SUPFAM" id="SSF56204">
    <property type="entry name" value="Hect, E3 ligase catalytic domain"/>
    <property type="match status" value="1"/>
</dbReference>
<dbReference type="OrthoDB" id="423283at2759"/>
<feature type="active site" description="Glycyl thioester intermediate" evidence="6">
    <location>
        <position position="1509"/>
    </location>
</feature>
<evidence type="ECO:0000256" key="4">
    <source>
        <dbReference type="ARBA" id="ARBA00022679"/>
    </source>
</evidence>
<evidence type="ECO:0000259" key="8">
    <source>
        <dbReference type="PROSITE" id="PS50237"/>
    </source>
</evidence>
<accession>A0A833QCY1</accession>
<dbReference type="PANTHER" id="PTHR45670:SF10">
    <property type="entry name" value="E3 UBIQUITIN-PROTEIN LIGASE UPL4"/>
    <property type="match status" value="1"/>
</dbReference>
<dbReference type="Proteomes" id="UP000623129">
    <property type="component" value="Unassembled WGS sequence"/>
</dbReference>
<dbReference type="PROSITE" id="PS50237">
    <property type="entry name" value="HECT"/>
    <property type="match status" value="1"/>
</dbReference>
<evidence type="ECO:0000313" key="9">
    <source>
        <dbReference type="EMBL" id="KAF3321920.1"/>
    </source>
</evidence>
<dbReference type="GO" id="GO:0043161">
    <property type="term" value="P:proteasome-mediated ubiquitin-dependent protein catabolic process"/>
    <property type="evidence" value="ECO:0007669"/>
    <property type="project" value="TreeGrafter"/>
</dbReference>
<dbReference type="CDD" id="cd00078">
    <property type="entry name" value="HECTc"/>
    <property type="match status" value="1"/>
</dbReference>
<keyword evidence="4" id="KW-0808">Transferase</keyword>
<dbReference type="InterPro" id="IPR045322">
    <property type="entry name" value="HECTD1/TRIP12-like"/>
</dbReference>
<feature type="compositionally biased region" description="Low complexity" evidence="7">
    <location>
        <begin position="61"/>
        <end position="72"/>
    </location>
</feature>
<feature type="compositionally biased region" description="Low complexity" evidence="7">
    <location>
        <begin position="32"/>
        <end position="53"/>
    </location>
</feature>